<proteinExistence type="predicted"/>
<gene>
    <name evidence="1" type="ORF">EZ242_08190</name>
</gene>
<dbReference type="AlphaFoldDB" id="A0A4Z0BR98"/>
<dbReference type="InterPro" id="IPR010836">
    <property type="entry name" value="SapC"/>
</dbReference>
<organism evidence="1 2">
    <name type="scientific">Ramlibacter rhizophilus</name>
    <dbReference type="NCBI Taxonomy" id="1781167"/>
    <lineage>
        <taxon>Bacteria</taxon>
        <taxon>Pseudomonadati</taxon>
        <taxon>Pseudomonadota</taxon>
        <taxon>Betaproteobacteria</taxon>
        <taxon>Burkholderiales</taxon>
        <taxon>Comamonadaceae</taxon>
        <taxon>Ramlibacter</taxon>
    </lineage>
</organism>
<evidence type="ECO:0000313" key="2">
    <source>
        <dbReference type="Proteomes" id="UP000297564"/>
    </source>
</evidence>
<reference evidence="1 2" key="1">
    <citation type="submission" date="2019-03" db="EMBL/GenBank/DDBJ databases">
        <title>Ramlibacter rhizophilus CCTCC AB2015357, whole genome shotgun sequence.</title>
        <authorList>
            <person name="Zhang X."/>
            <person name="Feng G."/>
            <person name="Zhu H."/>
        </authorList>
    </citation>
    <scope>NUCLEOTIDE SEQUENCE [LARGE SCALE GENOMIC DNA]</scope>
    <source>
        <strain evidence="1 2">CCTCC AB2015357</strain>
    </source>
</reference>
<name>A0A4Z0BR98_9BURK</name>
<keyword evidence="2" id="KW-1185">Reference proteome</keyword>
<accession>A0A4Z0BR98</accession>
<dbReference type="RefSeq" id="WP_135284649.1">
    <property type="nucleotide sequence ID" value="NZ_SMLL01000003.1"/>
</dbReference>
<evidence type="ECO:0000313" key="1">
    <source>
        <dbReference type="EMBL" id="TFZ01351.1"/>
    </source>
</evidence>
<dbReference type="Proteomes" id="UP000297564">
    <property type="component" value="Unassembled WGS sequence"/>
</dbReference>
<dbReference type="EMBL" id="SMLL01000003">
    <property type="protein sequence ID" value="TFZ01351.1"/>
    <property type="molecule type" value="Genomic_DNA"/>
</dbReference>
<comment type="caution">
    <text evidence="1">The sequence shown here is derived from an EMBL/GenBank/DDBJ whole genome shotgun (WGS) entry which is preliminary data.</text>
</comment>
<sequence>MAAPTFYVKPALIDRERHRALRVRRDAGFGFAAGAHAMPLAAAEFKEACKEYAIVFARGAQGVEPQVLLGLRDGENLFVDAAGHWDARYLPAFVRRHPFVLAELPNRSLGVCVDEAFAAPGGTEGDSLFDAEGRETPFLRQSIDFLERFQHEWERTRAFCQRLDQAGVLQAMNARAEPAGGGTFDLQGLWVVDEQRLRALDDPTVLAFFRAGELELIGMHLLSLSNLQGLLVRLDECKRAGATTPSPSGGG</sequence>
<protein>
    <submittedName>
        <fullName evidence="1">SapC family protein</fullName>
    </submittedName>
</protein>
<dbReference type="Pfam" id="PF07277">
    <property type="entry name" value="SapC"/>
    <property type="match status" value="1"/>
</dbReference>
<dbReference type="OrthoDB" id="9806524at2"/>